<dbReference type="Proteomes" id="UP000253934">
    <property type="component" value="Unassembled WGS sequence"/>
</dbReference>
<dbReference type="Pfam" id="PF00072">
    <property type="entry name" value="Response_reg"/>
    <property type="match status" value="1"/>
</dbReference>
<dbReference type="EMBL" id="QOVW01000059">
    <property type="protein sequence ID" value="RDB36583.1"/>
    <property type="molecule type" value="Genomic_DNA"/>
</dbReference>
<accession>A0A369KXY3</accession>
<dbReference type="InterPro" id="IPR001789">
    <property type="entry name" value="Sig_transdc_resp-reg_receiver"/>
</dbReference>
<dbReference type="PROSITE" id="PS50110">
    <property type="entry name" value="RESPONSE_REGULATORY"/>
    <property type="match status" value="1"/>
</dbReference>
<keyword evidence="5" id="KW-1185">Reference proteome</keyword>
<evidence type="ECO:0000313" key="4">
    <source>
        <dbReference type="EMBL" id="RDB36583.1"/>
    </source>
</evidence>
<dbReference type="AlphaFoldDB" id="A0A369KXY3"/>
<dbReference type="Gene3D" id="3.40.50.2300">
    <property type="match status" value="1"/>
</dbReference>
<dbReference type="PANTHER" id="PTHR44591:SF3">
    <property type="entry name" value="RESPONSE REGULATORY DOMAIN-CONTAINING PROTEIN"/>
    <property type="match status" value="1"/>
</dbReference>
<evidence type="ECO:0000256" key="2">
    <source>
        <dbReference type="PROSITE-ProRule" id="PRU00169"/>
    </source>
</evidence>
<dbReference type="SUPFAM" id="SSF52172">
    <property type="entry name" value="CheY-like"/>
    <property type="match status" value="1"/>
</dbReference>
<evidence type="ECO:0000313" key="5">
    <source>
        <dbReference type="Proteomes" id="UP000253934"/>
    </source>
</evidence>
<dbReference type="InterPro" id="IPR050595">
    <property type="entry name" value="Bact_response_regulator"/>
</dbReference>
<dbReference type="PANTHER" id="PTHR44591">
    <property type="entry name" value="STRESS RESPONSE REGULATOR PROTEIN 1"/>
    <property type="match status" value="1"/>
</dbReference>
<gene>
    <name evidence="4" type="ORF">DCC88_04705</name>
</gene>
<feature type="modified residue" description="4-aspartylphosphate" evidence="2">
    <location>
        <position position="53"/>
    </location>
</feature>
<organism evidence="4 5">
    <name type="scientific">Spirobacillus cienkowskii</name>
    <dbReference type="NCBI Taxonomy" id="495820"/>
    <lineage>
        <taxon>Bacteria</taxon>
        <taxon>Pseudomonadati</taxon>
        <taxon>Bdellovibrionota</taxon>
        <taxon>Oligoflexia</taxon>
        <taxon>Silvanigrellales</taxon>
        <taxon>Spirobacillus</taxon>
    </lineage>
</organism>
<proteinExistence type="predicted"/>
<comment type="caution">
    <text evidence="4">The sequence shown here is derived from an EMBL/GenBank/DDBJ whole genome shotgun (WGS) entry which is preliminary data.</text>
</comment>
<name>A0A369KXY3_9BACT</name>
<feature type="domain" description="Response regulatory" evidence="3">
    <location>
        <begin position="2"/>
        <end position="118"/>
    </location>
</feature>
<dbReference type="SMART" id="SM00448">
    <property type="entry name" value="REC"/>
    <property type="match status" value="1"/>
</dbReference>
<sequence length="123" mass="13885">MKFLVVDDSKSIHNVLYDTLSELNPTFLHAYNGREAVEVVKDSSFDAELILLDWEMPQLSCIEALSLLKQERPEQIILMMTSKNSLNNIIEALDKGANDYIMKPFTNDILLGKINTVLGKDLA</sequence>
<reference evidence="4" key="1">
    <citation type="submission" date="2018-04" db="EMBL/GenBank/DDBJ databases">
        <title>Draft genome sequence of the Candidatus Spirobacillus cienkowskii, a pathogen of freshwater Daphnia species, reconstructed from hemolymph metagenomic reads.</title>
        <authorList>
            <person name="Bresciani L."/>
            <person name="Lemos L.N."/>
            <person name="Wale N."/>
            <person name="Lin J.Y."/>
            <person name="Fernandes G.R."/>
            <person name="Duffy M.A."/>
            <person name="Rodrigues J.M."/>
        </authorList>
    </citation>
    <scope>NUCLEOTIDE SEQUENCE [LARGE SCALE GENOMIC DNA]</scope>
    <source>
        <strain evidence="4">Binning01</strain>
    </source>
</reference>
<protein>
    <submittedName>
        <fullName evidence="4">Response regulator</fullName>
    </submittedName>
</protein>
<evidence type="ECO:0000259" key="3">
    <source>
        <dbReference type="PROSITE" id="PS50110"/>
    </source>
</evidence>
<keyword evidence="1 2" id="KW-0597">Phosphoprotein</keyword>
<dbReference type="GO" id="GO:0000160">
    <property type="term" value="P:phosphorelay signal transduction system"/>
    <property type="evidence" value="ECO:0007669"/>
    <property type="project" value="InterPro"/>
</dbReference>
<evidence type="ECO:0000256" key="1">
    <source>
        <dbReference type="ARBA" id="ARBA00022553"/>
    </source>
</evidence>
<dbReference type="InterPro" id="IPR011006">
    <property type="entry name" value="CheY-like_superfamily"/>
</dbReference>